<evidence type="ECO:0000313" key="2">
    <source>
        <dbReference type="Proteomes" id="UP001595923"/>
    </source>
</evidence>
<name>A0ABV9DQW0_9ACTN</name>
<organism evidence="1 2">
    <name type="scientific">Nocardiopsis mangrovi</name>
    <dbReference type="NCBI Taxonomy" id="1179818"/>
    <lineage>
        <taxon>Bacteria</taxon>
        <taxon>Bacillati</taxon>
        <taxon>Actinomycetota</taxon>
        <taxon>Actinomycetes</taxon>
        <taxon>Streptosporangiales</taxon>
        <taxon>Nocardiopsidaceae</taxon>
        <taxon>Nocardiopsis</taxon>
    </lineage>
</organism>
<protein>
    <submittedName>
        <fullName evidence="1">Protein kinase</fullName>
    </submittedName>
</protein>
<dbReference type="GO" id="GO:0016301">
    <property type="term" value="F:kinase activity"/>
    <property type="evidence" value="ECO:0007669"/>
    <property type="project" value="UniProtKB-KW"/>
</dbReference>
<comment type="caution">
    <text evidence="1">The sequence shown here is derived from an EMBL/GenBank/DDBJ whole genome shotgun (WGS) entry which is preliminary data.</text>
</comment>
<accession>A0ABV9DQW0</accession>
<dbReference type="EMBL" id="JBHSFQ010000001">
    <property type="protein sequence ID" value="MFC4560400.1"/>
    <property type="molecule type" value="Genomic_DNA"/>
</dbReference>
<dbReference type="RefSeq" id="WP_378570506.1">
    <property type="nucleotide sequence ID" value="NZ_JBHSFQ010000001.1"/>
</dbReference>
<dbReference type="InterPro" id="IPR011009">
    <property type="entry name" value="Kinase-like_dom_sf"/>
</dbReference>
<proteinExistence type="predicted"/>
<dbReference type="Proteomes" id="UP001595923">
    <property type="component" value="Unassembled WGS sequence"/>
</dbReference>
<dbReference type="SUPFAM" id="SSF56112">
    <property type="entry name" value="Protein kinase-like (PK-like)"/>
    <property type="match status" value="1"/>
</dbReference>
<gene>
    <name evidence="1" type="ORF">ACFO4E_00875</name>
</gene>
<keyword evidence="2" id="KW-1185">Reference proteome</keyword>
<evidence type="ECO:0000313" key="1">
    <source>
        <dbReference type="EMBL" id="MFC4560400.1"/>
    </source>
</evidence>
<keyword evidence="1" id="KW-0418">Kinase</keyword>
<reference evidence="2" key="1">
    <citation type="journal article" date="2019" name="Int. J. Syst. Evol. Microbiol.">
        <title>The Global Catalogue of Microorganisms (GCM) 10K type strain sequencing project: providing services to taxonomists for standard genome sequencing and annotation.</title>
        <authorList>
            <consortium name="The Broad Institute Genomics Platform"/>
            <consortium name="The Broad Institute Genome Sequencing Center for Infectious Disease"/>
            <person name="Wu L."/>
            <person name="Ma J."/>
        </authorList>
    </citation>
    <scope>NUCLEOTIDE SEQUENCE [LARGE SCALE GENOMIC DNA]</scope>
    <source>
        <strain evidence="2">XZYJ18</strain>
    </source>
</reference>
<keyword evidence="1" id="KW-0808">Transferase</keyword>
<sequence length="270" mass="29777">MSDLPGPDFRSLIQQHSGDVADIRRTERGFMSDITAVVESEKGTFFVKAMKNKPGGRLDSLSRERLVNPAVHGISPHLLWYAEDEAWAVLGFEYIEGRHADITPGSPDLAAVTDVIDRIGRLELPDVAKDWRETRWDRFAENAAAEAELFAGDALLYTDIHPSNVIIGAESVWAVDWAWPTRGAAFIDPALLVLQLVAAGHTPAEAESWADRCDAWVTADPVAVDAFAAATVRMYTVFTERKPDSAWLRAMANAARSWTEHRGVKVSPPE</sequence>